<dbReference type="Proteomes" id="UP000596742">
    <property type="component" value="Unassembled WGS sequence"/>
</dbReference>
<dbReference type="PROSITE" id="PS50041">
    <property type="entry name" value="C_TYPE_LECTIN_2"/>
    <property type="match status" value="1"/>
</dbReference>
<dbReference type="InterPro" id="IPR016187">
    <property type="entry name" value="CTDL_fold"/>
</dbReference>
<name>A0A8B6F655_MYTGA</name>
<dbReference type="EMBL" id="UYJE01006128">
    <property type="protein sequence ID" value="VDI43278.1"/>
    <property type="molecule type" value="Genomic_DNA"/>
</dbReference>
<feature type="domain" description="C-type lectin" evidence="1">
    <location>
        <begin position="38"/>
        <end position="136"/>
    </location>
</feature>
<evidence type="ECO:0000313" key="2">
    <source>
        <dbReference type="EMBL" id="VDI43278.1"/>
    </source>
</evidence>
<sequence length="171" mass="19851">ACCSVAHMILKDDFYERIRRATTDVIMDSHCTSKFTAFNKKCYTIVHKKLSWSQANEECSKVNGNLVTIKSLGEQKFVNELISSVSFEETARVWIGLSRHPQNPSIFNWVDGTNVSYENWYKMKGWDDYNPDEPNNEDVFIEKSLKTGNRPEQVYFVVKSFKQCVIQLTMI</sequence>
<dbReference type="Pfam" id="PF00059">
    <property type="entry name" value="Lectin_C"/>
    <property type="match status" value="1"/>
</dbReference>
<dbReference type="InterPro" id="IPR050111">
    <property type="entry name" value="C-type_lectin/snaclec_domain"/>
</dbReference>
<dbReference type="SMART" id="SM00034">
    <property type="entry name" value="CLECT"/>
    <property type="match status" value="1"/>
</dbReference>
<dbReference type="Gene3D" id="3.10.100.10">
    <property type="entry name" value="Mannose-Binding Protein A, subunit A"/>
    <property type="match status" value="1"/>
</dbReference>
<accession>A0A8B6F655</accession>
<dbReference type="PANTHER" id="PTHR22803">
    <property type="entry name" value="MANNOSE, PHOSPHOLIPASE, LECTIN RECEPTOR RELATED"/>
    <property type="match status" value="1"/>
</dbReference>
<dbReference type="InterPro" id="IPR016186">
    <property type="entry name" value="C-type_lectin-like/link_sf"/>
</dbReference>
<organism evidence="2 3">
    <name type="scientific">Mytilus galloprovincialis</name>
    <name type="common">Mediterranean mussel</name>
    <dbReference type="NCBI Taxonomy" id="29158"/>
    <lineage>
        <taxon>Eukaryota</taxon>
        <taxon>Metazoa</taxon>
        <taxon>Spiralia</taxon>
        <taxon>Lophotrochozoa</taxon>
        <taxon>Mollusca</taxon>
        <taxon>Bivalvia</taxon>
        <taxon>Autobranchia</taxon>
        <taxon>Pteriomorphia</taxon>
        <taxon>Mytilida</taxon>
        <taxon>Mytiloidea</taxon>
        <taxon>Mytilidae</taxon>
        <taxon>Mytilinae</taxon>
        <taxon>Mytilus</taxon>
    </lineage>
</organism>
<dbReference type="InterPro" id="IPR001304">
    <property type="entry name" value="C-type_lectin-like"/>
</dbReference>
<dbReference type="OrthoDB" id="6042959at2759"/>
<keyword evidence="3" id="KW-1185">Reference proteome</keyword>
<feature type="non-terminal residue" evidence="2">
    <location>
        <position position="1"/>
    </location>
</feature>
<proteinExistence type="predicted"/>
<dbReference type="AlphaFoldDB" id="A0A8B6F655"/>
<protein>
    <recommendedName>
        <fullName evidence="1">C-type lectin domain-containing protein</fullName>
    </recommendedName>
</protein>
<gene>
    <name evidence="2" type="ORF">MGAL_10B009885</name>
</gene>
<evidence type="ECO:0000259" key="1">
    <source>
        <dbReference type="PROSITE" id="PS50041"/>
    </source>
</evidence>
<comment type="caution">
    <text evidence="2">The sequence shown here is derived from an EMBL/GenBank/DDBJ whole genome shotgun (WGS) entry which is preliminary data.</text>
</comment>
<dbReference type="CDD" id="cd00037">
    <property type="entry name" value="CLECT"/>
    <property type="match status" value="1"/>
</dbReference>
<dbReference type="SUPFAM" id="SSF56436">
    <property type="entry name" value="C-type lectin-like"/>
    <property type="match status" value="1"/>
</dbReference>
<reference evidence="2" key="1">
    <citation type="submission" date="2018-11" db="EMBL/GenBank/DDBJ databases">
        <authorList>
            <person name="Alioto T."/>
            <person name="Alioto T."/>
        </authorList>
    </citation>
    <scope>NUCLEOTIDE SEQUENCE</scope>
</reference>
<evidence type="ECO:0000313" key="3">
    <source>
        <dbReference type="Proteomes" id="UP000596742"/>
    </source>
</evidence>